<feature type="domain" description="Polymerase/histidinol phosphatase N-terminal" evidence="1">
    <location>
        <begin position="191"/>
        <end position="257"/>
    </location>
</feature>
<dbReference type="NCBIfam" id="NF038032">
    <property type="entry name" value="CehA_McbA_metalo"/>
    <property type="match status" value="1"/>
</dbReference>
<proteinExistence type="predicted"/>
<dbReference type="PANTHER" id="PTHR42924:SF3">
    <property type="entry name" value="POLYMERASE_HISTIDINOL PHOSPHATASE N-TERMINAL DOMAIN-CONTAINING PROTEIN"/>
    <property type="match status" value="1"/>
</dbReference>
<dbReference type="Gene3D" id="3.20.20.140">
    <property type="entry name" value="Metal-dependent hydrolases"/>
    <property type="match status" value="1"/>
</dbReference>
<dbReference type="SUPFAM" id="SSF89550">
    <property type="entry name" value="PHP domain-like"/>
    <property type="match status" value="1"/>
</dbReference>
<organism evidence="2">
    <name type="scientific">Ignisphaera aggregans</name>
    <dbReference type="NCBI Taxonomy" id="334771"/>
    <lineage>
        <taxon>Archaea</taxon>
        <taxon>Thermoproteota</taxon>
        <taxon>Thermoprotei</taxon>
        <taxon>Desulfurococcales</taxon>
        <taxon>Desulfurococcaceae</taxon>
        <taxon>Ignisphaera</taxon>
    </lineage>
</organism>
<dbReference type="InterPro" id="IPR003141">
    <property type="entry name" value="Pol/His_phosphatase_N"/>
</dbReference>
<dbReference type="PANTHER" id="PTHR42924">
    <property type="entry name" value="EXONUCLEASE"/>
    <property type="match status" value="1"/>
</dbReference>
<dbReference type="InterPro" id="IPR052018">
    <property type="entry name" value="PHP_domain"/>
</dbReference>
<gene>
    <name evidence="2" type="ORF">ENO26_04165</name>
</gene>
<comment type="caution">
    <text evidence="2">The sequence shown here is derived from an EMBL/GenBank/DDBJ whole genome shotgun (WGS) entry which is preliminary data.</text>
</comment>
<accession>A0A7J2U2F8</accession>
<dbReference type="GO" id="GO:0004534">
    <property type="term" value="F:5'-3' RNA exonuclease activity"/>
    <property type="evidence" value="ECO:0007669"/>
    <property type="project" value="TreeGrafter"/>
</dbReference>
<name>A0A7J2U2F8_9CREN</name>
<protein>
    <recommendedName>
        <fullName evidence="1">Polymerase/histidinol phosphatase N-terminal domain-containing protein</fullName>
    </recommendedName>
</protein>
<sequence>MSGWFFEKVFERVVEGRVVGCGRLCNDFVEVPFVVAEGVNFLYIEFEYDGAGCRLMLGLMDSTGSLRGWCSRCTDKRIRVFISRSSATPGHVPGDIVAGVWRAIVRLDSVSKDGCNYRLRVVGYNTALGDMEFDYLGDVLSKLAKVVNLQEFGLRYPEIFAVSEFAHSCSGNWFEERRTLHSHGGSGWYRGDLHMHTVHSDGRNTLCELLSLAVSRGLDFIVLTDHNTISQNTELVKMRGFCRGLLAIPGMEVTTFYGHVNALGIDKYIDFRRKSREDFEKLVDDIHSAGGIASINHPTIFREPFCRDCPFRYRDLRRFDAVEVWNGPWHLFNNESLSWWHTIVAEGYRVTAVGGSDYHGSNLARLGEPTTWVYAESLNPEGILRGIRMGRVFITHRPEGPIIEVKAIDNSGRVHTIGDEIAESVAKWIELEVSIEMAKKYTFRILTERNVHKIVDIDSNEFKHRERIDVRDAKLIRIEIGKYRNPHELIPQNSDDILALTNPIYITTEGFIL</sequence>
<dbReference type="GO" id="GO:0035312">
    <property type="term" value="F:5'-3' DNA exonuclease activity"/>
    <property type="evidence" value="ECO:0007669"/>
    <property type="project" value="TreeGrafter"/>
</dbReference>
<reference evidence="2" key="1">
    <citation type="journal article" date="2020" name="mSystems">
        <title>Genome- and Community-Level Interaction Insights into Carbon Utilization and Element Cycling Functions of Hydrothermarchaeota in Hydrothermal Sediment.</title>
        <authorList>
            <person name="Zhou Z."/>
            <person name="Liu Y."/>
            <person name="Xu W."/>
            <person name="Pan J."/>
            <person name="Luo Z.H."/>
            <person name="Li M."/>
        </authorList>
    </citation>
    <scope>NUCLEOTIDE SEQUENCE [LARGE SCALE GENOMIC DNA]</scope>
    <source>
        <strain evidence="2">SpSt-125</strain>
    </source>
</reference>
<evidence type="ECO:0000259" key="1">
    <source>
        <dbReference type="SMART" id="SM00481"/>
    </source>
</evidence>
<dbReference type="AlphaFoldDB" id="A0A7J2U2F8"/>
<dbReference type="SMART" id="SM00481">
    <property type="entry name" value="POLIIIAc"/>
    <property type="match status" value="1"/>
</dbReference>
<dbReference type="InterPro" id="IPR016195">
    <property type="entry name" value="Pol/histidinol_Pase-like"/>
</dbReference>
<evidence type="ECO:0000313" key="2">
    <source>
        <dbReference type="EMBL" id="HEM66749.1"/>
    </source>
</evidence>
<dbReference type="EMBL" id="DSEU01000029">
    <property type="protein sequence ID" value="HEM66749.1"/>
    <property type="molecule type" value="Genomic_DNA"/>
</dbReference>